<evidence type="ECO:0000313" key="3">
    <source>
        <dbReference type="Proteomes" id="UP000248168"/>
    </source>
</evidence>
<evidence type="ECO:0000256" key="1">
    <source>
        <dbReference type="SAM" id="MobiDB-lite"/>
    </source>
</evidence>
<dbReference type="EMBL" id="OUNR01000001">
    <property type="protein sequence ID" value="SPP63387.1"/>
    <property type="molecule type" value="Genomic_DNA"/>
</dbReference>
<sequence>MRAADNQSDRLHLETGRRRRINPNEQAPSHIPRQLRFTSTRTNDAGNYVEARGSAGASTLDGAAAQYHGERMHCGALRMTI</sequence>
<proteinExistence type="predicted"/>
<dbReference type="InParanoid" id="A0A330L241"/>
<dbReference type="Proteomes" id="UP000248168">
    <property type="component" value="Unassembled WGS sequence"/>
</dbReference>
<name>A0A330L241_9BACT</name>
<evidence type="ECO:0000313" key="2">
    <source>
        <dbReference type="EMBL" id="SPP63387.1"/>
    </source>
</evidence>
<feature type="region of interest" description="Disordered" evidence="1">
    <location>
        <begin position="1"/>
        <end position="37"/>
    </location>
</feature>
<organism evidence="2 3">
    <name type="scientific">Nitrospira lenta</name>
    <dbReference type="NCBI Taxonomy" id="1436998"/>
    <lineage>
        <taxon>Bacteria</taxon>
        <taxon>Pseudomonadati</taxon>
        <taxon>Nitrospirota</taxon>
        <taxon>Nitrospiria</taxon>
        <taxon>Nitrospirales</taxon>
        <taxon>Nitrospiraceae</taxon>
        <taxon>Nitrospira</taxon>
    </lineage>
</organism>
<gene>
    <name evidence="2" type="ORF">NITLEN_10473</name>
</gene>
<keyword evidence="3" id="KW-1185">Reference proteome</keyword>
<feature type="compositionally biased region" description="Basic and acidic residues" evidence="1">
    <location>
        <begin position="7"/>
        <end position="16"/>
    </location>
</feature>
<reference evidence="3" key="1">
    <citation type="submission" date="2018-04" db="EMBL/GenBank/DDBJ databases">
        <authorList>
            <person name="Lucker S."/>
            <person name="Sakoula D."/>
        </authorList>
    </citation>
    <scope>NUCLEOTIDE SEQUENCE [LARGE SCALE GENOMIC DNA]</scope>
</reference>
<protein>
    <submittedName>
        <fullName evidence="2">Uncharacterized protein</fullName>
    </submittedName>
</protein>
<dbReference type="AlphaFoldDB" id="A0A330L241"/>
<accession>A0A330L241</accession>